<dbReference type="Pfam" id="PF12679">
    <property type="entry name" value="ABC2_membrane_2"/>
    <property type="match status" value="1"/>
</dbReference>
<proteinExistence type="predicted"/>
<feature type="transmembrane region" description="Helical" evidence="1">
    <location>
        <begin position="218"/>
        <end position="240"/>
    </location>
</feature>
<dbReference type="OrthoDB" id="1711106at2"/>
<feature type="transmembrane region" description="Helical" evidence="1">
    <location>
        <begin position="174"/>
        <end position="198"/>
    </location>
</feature>
<feature type="transmembrane region" description="Helical" evidence="1">
    <location>
        <begin position="21"/>
        <end position="38"/>
    </location>
</feature>
<sequence>MNAIKNGIINESTKLFKRSKYKILLICIGILTIALGLISNFTRGLINVSLSNLPLNVLSILTNILIPLVIFMAVADLFAAEQENGTIKGIITRPISRNEILISKLISILIYVTSILIVTFVIGLVMGIFFGRTQIINIPEIFIAYVVSIVPIIPTTLLSILISQLSKSSSSSVMLSVLIYIIIILLGIIVPSISPMIFISYTNWYKLFIGAQMPIKSILTIVGLLMGYSLVFFSGAYALFEKKEY</sequence>
<feature type="transmembrane region" description="Helical" evidence="1">
    <location>
        <begin position="58"/>
        <end position="80"/>
    </location>
</feature>
<organism evidence="2 3">
    <name type="scientific">Clostridium uliginosum</name>
    <dbReference type="NCBI Taxonomy" id="119641"/>
    <lineage>
        <taxon>Bacteria</taxon>
        <taxon>Bacillati</taxon>
        <taxon>Bacillota</taxon>
        <taxon>Clostridia</taxon>
        <taxon>Eubacteriales</taxon>
        <taxon>Clostridiaceae</taxon>
        <taxon>Clostridium</taxon>
    </lineage>
</organism>
<evidence type="ECO:0000313" key="3">
    <source>
        <dbReference type="Proteomes" id="UP000199263"/>
    </source>
</evidence>
<keyword evidence="1" id="KW-0812">Transmembrane</keyword>
<name>A0A1I1RG58_9CLOT</name>
<dbReference type="STRING" id="119641.SAMN05421842_13132"/>
<keyword evidence="1" id="KW-1133">Transmembrane helix</keyword>
<dbReference type="PANTHER" id="PTHR37305">
    <property type="entry name" value="INTEGRAL MEMBRANE PROTEIN-RELATED"/>
    <property type="match status" value="1"/>
</dbReference>
<gene>
    <name evidence="2" type="ORF">SAMN05421842_13132</name>
</gene>
<dbReference type="PANTHER" id="PTHR37305:SF1">
    <property type="entry name" value="MEMBRANE PROTEIN"/>
    <property type="match status" value="1"/>
</dbReference>
<dbReference type="GO" id="GO:0005886">
    <property type="term" value="C:plasma membrane"/>
    <property type="evidence" value="ECO:0007669"/>
    <property type="project" value="UniProtKB-SubCell"/>
</dbReference>
<dbReference type="EMBL" id="FOMG01000031">
    <property type="protein sequence ID" value="SFD31148.1"/>
    <property type="molecule type" value="Genomic_DNA"/>
</dbReference>
<dbReference type="RefSeq" id="WP_090093836.1">
    <property type="nucleotide sequence ID" value="NZ_FOMG01000031.1"/>
</dbReference>
<evidence type="ECO:0000313" key="2">
    <source>
        <dbReference type="EMBL" id="SFD31148.1"/>
    </source>
</evidence>
<feature type="transmembrane region" description="Helical" evidence="1">
    <location>
        <begin position="101"/>
        <end position="130"/>
    </location>
</feature>
<protein>
    <submittedName>
        <fullName evidence="2">ABC-2 type transport system permease protein</fullName>
    </submittedName>
</protein>
<dbReference type="AlphaFoldDB" id="A0A1I1RG58"/>
<keyword evidence="1" id="KW-0472">Membrane</keyword>
<dbReference type="Proteomes" id="UP000199263">
    <property type="component" value="Unassembled WGS sequence"/>
</dbReference>
<feature type="transmembrane region" description="Helical" evidence="1">
    <location>
        <begin position="142"/>
        <end position="162"/>
    </location>
</feature>
<evidence type="ECO:0000256" key="1">
    <source>
        <dbReference type="SAM" id="Phobius"/>
    </source>
</evidence>
<keyword evidence="3" id="KW-1185">Reference proteome</keyword>
<reference evidence="2 3" key="1">
    <citation type="submission" date="2016-10" db="EMBL/GenBank/DDBJ databases">
        <authorList>
            <person name="de Groot N.N."/>
        </authorList>
    </citation>
    <scope>NUCLEOTIDE SEQUENCE [LARGE SCALE GENOMIC DNA]</scope>
    <source>
        <strain evidence="2 3">DSM 12992</strain>
    </source>
</reference>
<accession>A0A1I1RG58</accession>
<dbReference type="GO" id="GO:0140359">
    <property type="term" value="F:ABC-type transporter activity"/>
    <property type="evidence" value="ECO:0007669"/>
    <property type="project" value="InterPro"/>
</dbReference>